<feature type="domain" description="Helicase C-terminal" evidence="20">
    <location>
        <begin position="219"/>
        <end position="366"/>
    </location>
</feature>
<feature type="domain" description="HRDC" evidence="18">
    <location>
        <begin position="516"/>
        <end position="596"/>
    </location>
</feature>
<dbReference type="InterPro" id="IPR036388">
    <property type="entry name" value="WH-like_DNA-bd_sf"/>
</dbReference>
<evidence type="ECO:0000313" key="22">
    <source>
        <dbReference type="Proteomes" id="UP001597502"/>
    </source>
</evidence>
<dbReference type="InterPro" id="IPR002121">
    <property type="entry name" value="HRDC_dom"/>
</dbReference>
<dbReference type="InterPro" id="IPR036390">
    <property type="entry name" value="WH_DNA-bd_sf"/>
</dbReference>
<dbReference type="PROSITE" id="PS50967">
    <property type="entry name" value="HRDC"/>
    <property type="match status" value="1"/>
</dbReference>
<keyword evidence="4" id="KW-0479">Metal-binding</keyword>
<keyword evidence="14" id="KW-0413">Isomerase</keyword>
<dbReference type="Pfam" id="PF00570">
    <property type="entry name" value="HRDC"/>
    <property type="match status" value="1"/>
</dbReference>
<evidence type="ECO:0000256" key="16">
    <source>
        <dbReference type="NCBIfam" id="TIGR01389"/>
    </source>
</evidence>
<dbReference type="InterPro" id="IPR010997">
    <property type="entry name" value="HRDC-like_sf"/>
</dbReference>
<name>A0ABW5V851_9BACI</name>
<dbReference type="InterPro" id="IPR006293">
    <property type="entry name" value="DNA_helicase_ATP-dep_RecQ_bac"/>
</dbReference>
<evidence type="ECO:0000256" key="13">
    <source>
        <dbReference type="ARBA" id="ARBA00023204"/>
    </source>
</evidence>
<evidence type="ECO:0000256" key="2">
    <source>
        <dbReference type="ARBA" id="ARBA00001947"/>
    </source>
</evidence>
<keyword evidence="8 21" id="KW-0347">Helicase</keyword>
<evidence type="ECO:0000256" key="9">
    <source>
        <dbReference type="ARBA" id="ARBA00022833"/>
    </source>
</evidence>
<sequence length="718" mass="80823">MMGQAEAILNTYFGYESFRSGQQQTIEHIMQENNTLAVMPTGGGKSLCYQIPGMALDGTAIIISPLISLMKDQVDALQALGIPATYINSTLTPGEQQARLAAIEAGEYQFVYAAPERFESSAFISVMKRIPISLAAFDEAHCISQWGHDFRPSYRSIVTSLKQIPNIPAVIALTATATEEVIADIQTLLQIQDDHVVKTGFERKNLSFHVVKGKHKQTYVRSFMKEHQDESGIIYTATRKQADALQEQLVKWGIPAAKYHAGLSEEDRKAAQSAFIHDEKTVMIATNAFGMGIDKSNVRFIIHYAMPMTMEAYYQEAGRAGRDGEHSDCILLFSPQDVQLQKFLIEQSLMDDDAKQGEYRKLQAMINYCHTHSCLTSYILDYFGDTSNYEPCGRCSNCQHRRERVDITEEAQMILSCVKRMGERFGITMTAKVLKGSNDSRLRSFRLHTLSTYGILSAYTEKDLTERIHFLVAEQLLGTADGKYPTLQLNQNSVDVLKGKRTVWMYTTPIPAAEETDYREDLFAALRDHRKKIADEEGVPPYVLFSDATLKEFSRYFPETKEDMLAIKGVGEKKFDQYGEPFLAVIKEWRSSNPNSPRPVKITSGGGGAVTKKEKEKQADDRPSHIISYSMFQSGKPIKDIAVLRGISSQTVESHLFKAFKDGHPIAWEIFFNADDEKVILEAREQLEETKLKPLKESLPDEFSYTVIKAVLVKNGLM</sequence>
<feature type="domain" description="Helicase ATP-binding" evidence="19">
    <location>
        <begin position="26"/>
        <end position="195"/>
    </location>
</feature>
<comment type="catalytic activity">
    <reaction evidence="15">
        <text>Couples ATP hydrolysis with the unwinding of duplex DNA by translocating in the 3'-5' direction.</text>
        <dbReference type="EC" id="5.6.2.4"/>
    </reaction>
</comment>
<dbReference type="InterPro" id="IPR032284">
    <property type="entry name" value="RecQ_Zn-bd"/>
</dbReference>
<accession>A0ABW5V851</accession>
<dbReference type="PROSITE" id="PS51192">
    <property type="entry name" value="HELICASE_ATP_BIND_1"/>
    <property type="match status" value="1"/>
</dbReference>
<dbReference type="PROSITE" id="PS51194">
    <property type="entry name" value="HELICASE_CTER"/>
    <property type="match status" value="1"/>
</dbReference>
<evidence type="ECO:0000256" key="12">
    <source>
        <dbReference type="ARBA" id="ARBA00023172"/>
    </source>
</evidence>
<dbReference type="InterPro" id="IPR014001">
    <property type="entry name" value="Helicase_ATP-bd"/>
</dbReference>
<dbReference type="InterPro" id="IPR018982">
    <property type="entry name" value="RQC_domain"/>
</dbReference>
<evidence type="ECO:0000256" key="15">
    <source>
        <dbReference type="ARBA" id="ARBA00034617"/>
    </source>
</evidence>
<evidence type="ECO:0000256" key="11">
    <source>
        <dbReference type="ARBA" id="ARBA00023125"/>
    </source>
</evidence>
<evidence type="ECO:0000259" key="19">
    <source>
        <dbReference type="PROSITE" id="PS51192"/>
    </source>
</evidence>
<comment type="cofactor">
    <cofactor evidence="1">
        <name>Mg(2+)</name>
        <dbReference type="ChEBI" id="CHEBI:18420"/>
    </cofactor>
</comment>
<protein>
    <recommendedName>
        <fullName evidence="16">DNA helicase RecQ</fullName>
        <ecNumber evidence="16">5.6.2.4</ecNumber>
    </recommendedName>
</protein>
<gene>
    <name evidence="21" type="primary">recQ</name>
    <name evidence="21" type="ORF">ACFSUO_14710</name>
</gene>
<evidence type="ECO:0000256" key="4">
    <source>
        <dbReference type="ARBA" id="ARBA00022723"/>
    </source>
</evidence>
<dbReference type="SMART" id="SM00341">
    <property type="entry name" value="HRDC"/>
    <property type="match status" value="1"/>
</dbReference>
<dbReference type="Gene3D" id="3.40.50.300">
    <property type="entry name" value="P-loop containing nucleotide triphosphate hydrolases"/>
    <property type="match status" value="2"/>
</dbReference>
<proteinExistence type="inferred from homology"/>
<keyword evidence="11" id="KW-0238">DNA-binding</keyword>
<dbReference type="EC" id="5.6.2.4" evidence="16"/>
<dbReference type="SUPFAM" id="SSF52540">
    <property type="entry name" value="P-loop containing nucleoside triphosphate hydrolases"/>
    <property type="match status" value="1"/>
</dbReference>
<dbReference type="InterPro" id="IPR004589">
    <property type="entry name" value="DNA_helicase_ATP-dep_RecQ"/>
</dbReference>
<dbReference type="SUPFAM" id="SSF46785">
    <property type="entry name" value="Winged helix' DNA-binding domain"/>
    <property type="match status" value="1"/>
</dbReference>
<dbReference type="SUPFAM" id="SSF47819">
    <property type="entry name" value="HRDC-like"/>
    <property type="match status" value="1"/>
</dbReference>
<dbReference type="RefSeq" id="WP_382395480.1">
    <property type="nucleotide sequence ID" value="NZ_JBHUNA010000039.1"/>
</dbReference>
<evidence type="ECO:0000256" key="17">
    <source>
        <dbReference type="SAM" id="MobiDB-lite"/>
    </source>
</evidence>
<comment type="similarity">
    <text evidence="3">Belongs to the helicase family. RecQ subfamily.</text>
</comment>
<dbReference type="Pfam" id="PF09382">
    <property type="entry name" value="RQC"/>
    <property type="match status" value="1"/>
</dbReference>
<keyword evidence="12" id="KW-0233">DNA recombination</keyword>
<evidence type="ECO:0000256" key="5">
    <source>
        <dbReference type="ARBA" id="ARBA00022741"/>
    </source>
</evidence>
<dbReference type="InterPro" id="IPR029491">
    <property type="entry name" value="Helicase_HTH"/>
</dbReference>
<dbReference type="PANTHER" id="PTHR13710:SF105">
    <property type="entry name" value="ATP-DEPENDENT DNA HELICASE Q1"/>
    <property type="match status" value="1"/>
</dbReference>
<keyword evidence="7" id="KW-0378">Hydrolase</keyword>
<evidence type="ECO:0000256" key="14">
    <source>
        <dbReference type="ARBA" id="ARBA00023235"/>
    </source>
</evidence>
<evidence type="ECO:0000256" key="8">
    <source>
        <dbReference type="ARBA" id="ARBA00022806"/>
    </source>
</evidence>
<evidence type="ECO:0000259" key="18">
    <source>
        <dbReference type="PROSITE" id="PS50967"/>
    </source>
</evidence>
<comment type="cofactor">
    <cofactor evidence="2">
        <name>Zn(2+)</name>
        <dbReference type="ChEBI" id="CHEBI:29105"/>
    </cofactor>
</comment>
<dbReference type="Pfam" id="PF14493">
    <property type="entry name" value="HTH_40"/>
    <property type="match status" value="1"/>
</dbReference>
<keyword evidence="13" id="KW-0234">DNA repair</keyword>
<evidence type="ECO:0000256" key="6">
    <source>
        <dbReference type="ARBA" id="ARBA00022763"/>
    </source>
</evidence>
<dbReference type="Gene3D" id="1.10.10.10">
    <property type="entry name" value="Winged helix-like DNA-binding domain superfamily/Winged helix DNA-binding domain"/>
    <property type="match status" value="1"/>
</dbReference>
<dbReference type="PANTHER" id="PTHR13710">
    <property type="entry name" value="DNA HELICASE RECQ FAMILY MEMBER"/>
    <property type="match status" value="1"/>
</dbReference>
<dbReference type="Pfam" id="PF00270">
    <property type="entry name" value="DEAD"/>
    <property type="match status" value="1"/>
</dbReference>
<keyword evidence="10" id="KW-0067">ATP-binding</keyword>
<keyword evidence="9" id="KW-0862">Zinc</keyword>
<evidence type="ECO:0000259" key="20">
    <source>
        <dbReference type="PROSITE" id="PS51194"/>
    </source>
</evidence>
<evidence type="ECO:0000256" key="7">
    <source>
        <dbReference type="ARBA" id="ARBA00022801"/>
    </source>
</evidence>
<dbReference type="InterPro" id="IPR027417">
    <property type="entry name" value="P-loop_NTPase"/>
</dbReference>
<dbReference type="SMART" id="SM00490">
    <property type="entry name" value="HELICc"/>
    <property type="match status" value="1"/>
</dbReference>
<dbReference type="InterPro" id="IPR001650">
    <property type="entry name" value="Helicase_C-like"/>
</dbReference>
<dbReference type="EMBL" id="JBHUNA010000039">
    <property type="protein sequence ID" value="MFD2762207.1"/>
    <property type="molecule type" value="Genomic_DNA"/>
</dbReference>
<keyword evidence="5" id="KW-0547">Nucleotide-binding</keyword>
<keyword evidence="6" id="KW-0227">DNA damage</keyword>
<dbReference type="Proteomes" id="UP001597502">
    <property type="component" value="Unassembled WGS sequence"/>
</dbReference>
<reference evidence="22" key="1">
    <citation type="journal article" date="2019" name="Int. J. Syst. Evol. Microbiol.">
        <title>The Global Catalogue of Microorganisms (GCM) 10K type strain sequencing project: providing services to taxonomists for standard genome sequencing and annotation.</title>
        <authorList>
            <consortium name="The Broad Institute Genomics Platform"/>
            <consortium name="The Broad Institute Genome Sequencing Center for Infectious Disease"/>
            <person name="Wu L."/>
            <person name="Ma J."/>
        </authorList>
    </citation>
    <scope>NUCLEOTIDE SEQUENCE [LARGE SCALE GENOMIC DNA]</scope>
    <source>
        <strain evidence="22">TISTR 1535</strain>
    </source>
</reference>
<dbReference type="InterPro" id="IPR044876">
    <property type="entry name" value="HRDC_dom_sf"/>
</dbReference>
<feature type="region of interest" description="Disordered" evidence="17">
    <location>
        <begin position="593"/>
        <end position="618"/>
    </location>
</feature>
<evidence type="ECO:0000313" key="21">
    <source>
        <dbReference type="EMBL" id="MFD2762207.1"/>
    </source>
</evidence>
<evidence type="ECO:0000256" key="1">
    <source>
        <dbReference type="ARBA" id="ARBA00001946"/>
    </source>
</evidence>
<dbReference type="SMART" id="SM00956">
    <property type="entry name" value="RQC"/>
    <property type="match status" value="1"/>
</dbReference>
<organism evidence="21 22">
    <name type="scientific">Lentibacillus juripiscarius</name>
    <dbReference type="NCBI Taxonomy" id="257446"/>
    <lineage>
        <taxon>Bacteria</taxon>
        <taxon>Bacillati</taxon>
        <taxon>Bacillota</taxon>
        <taxon>Bacilli</taxon>
        <taxon>Bacillales</taxon>
        <taxon>Bacillaceae</taxon>
        <taxon>Lentibacillus</taxon>
    </lineage>
</organism>
<dbReference type="NCBIfam" id="TIGR01389">
    <property type="entry name" value="recQ"/>
    <property type="match status" value="1"/>
</dbReference>
<dbReference type="GO" id="GO:0004386">
    <property type="term" value="F:helicase activity"/>
    <property type="evidence" value="ECO:0007669"/>
    <property type="project" value="UniProtKB-KW"/>
</dbReference>
<dbReference type="InterPro" id="IPR011545">
    <property type="entry name" value="DEAD/DEAH_box_helicase_dom"/>
</dbReference>
<keyword evidence="22" id="KW-1185">Reference proteome</keyword>
<dbReference type="SMART" id="SM00487">
    <property type="entry name" value="DEXDc"/>
    <property type="match status" value="1"/>
</dbReference>
<dbReference type="Pfam" id="PF00271">
    <property type="entry name" value="Helicase_C"/>
    <property type="match status" value="1"/>
</dbReference>
<comment type="caution">
    <text evidence="21">The sequence shown here is derived from an EMBL/GenBank/DDBJ whole genome shotgun (WGS) entry which is preliminary data.</text>
</comment>
<evidence type="ECO:0000256" key="3">
    <source>
        <dbReference type="ARBA" id="ARBA00005446"/>
    </source>
</evidence>
<dbReference type="CDD" id="cd17920">
    <property type="entry name" value="DEXHc_RecQ"/>
    <property type="match status" value="1"/>
</dbReference>
<dbReference type="Gene3D" id="1.10.150.80">
    <property type="entry name" value="HRDC domain"/>
    <property type="match status" value="1"/>
</dbReference>
<dbReference type="NCBIfam" id="TIGR00614">
    <property type="entry name" value="recQ_fam"/>
    <property type="match status" value="1"/>
</dbReference>
<dbReference type="Pfam" id="PF16124">
    <property type="entry name" value="RecQ_Zn_bind"/>
    <property type="match status" value="1"/>
</dbReference>
<evidence type="ECO:0000256" key="10">
    <source>
        <dbReference type="ARBA" id="ARBA00022840"/>
    </source>
</evidence>